<evidence type="ECO:0000313" key="6">
    <source>
        <dbReference type="Proteomes" id="UP000069015"/>
    </source>
</evidence>
<dbReference type="EMBL" id="CP013612">
    <property type="protein sequence ID" value="ALU45796.1"/>
    <property type="molecule type" value="Genomic_DNA"/>
</dbReference>
<protein>
    <recommendedName>
        <fullName evidence="4">Solute-binding protein family 3/N-terminal domain-containing protein</fullName>
    </recommendedName>
</protein>
<dbReference type="Pfam" id="PF00497">
    <property type="entry name" value="SBP_bac_3"/>
    <property type="match status" value="1"/>
</dbReference>
<keyword evidence="2 3" id="KW-0732">Signal</keyword>
<comment type="similarity">
    <text evidence="1">Belongs to the bacterial solute-binding protein 3 family.</text>
</comment>
<dbReference type="Gene3D" id="3.40.190.10">
    <property type="entry name" value="Periplasmic binding protein-like II"/>
    <property type="match status" value="2"/>
</dbReference>
<dbReference type="SMART" id="SM00062">
    <property type="entry name" value="PBPb"/>
    <property type="match status" value="1"/>
</dbReference>
<dbReference type="KEGG" id="prr:AT705_22985"/>
<dbReference type="Proteomes" id="UP000069015">
    <property type="component" value="Chromosome 2"/>
</dbReference>
<reference evidence="5 6" key="1">
    <citation type="submission" date="2015-12" db="EMBL/GenBank/DDBJ databases">
        <title>Complete genome sequence of Pseudoalteromonas rubra SCSIO 6842, harboring a conjugative plasmid.</title>
        <authorList>
            <person name="Li B."/>
            <person name="Wang X."/>
        </authorList>
    </citation>
    <scope>NUCLEOTIDE SEQUENCE [LARGE SCALE GENOMIC DNA]</scope>
    <source>
        <strain evidence="5 6">SCSIO 6842</strain>
    </source>
</reference>
<dbReference type="PANTHER" id="PTHR35936:SF35">
    <property type="entry name" value="L-CYSTINE-BINDING PROTEIN TCYJ"/>
    <property type="match status" value="1"/>
</dbReference>
<dbReference type="SUPFAM" id="SSF53850">
    <property type="entry name" value="Periplasmic binding protein-like II"/>
    <property type="match status" value="1"/>
</dbReference>
<evidence type="ECO:0000256" key="3">
    <source>
        <dbReference type="SAM" id="SignalP"/>
    </source>
</evidence>
<sequence length="269" mass="30658">MQLGRGYLAFIFVSLLCFSTFNAAAQTCGQTVTVSASDNWPPYSYRVGEQYHGLDIEILELVLKSANLCWRYVSFPSSSRTFEEFKKGKVDVIFAASFTQERRRFSEFSLPYRDEVMQLFRHVDNPLSPQSAFAPTLSFLTKSIVAVNRGSVYGDAFSRIVQQCPDCVVDINLATERFDLLVKKRVDYAVEDLFTGIYLINRDPYKAHVRASRLTVHKNPAHYMIRPGLFSEQQLQQFNLAIVRNQAAIDGLIDLHFQRLLSGSVQTKQ</sequence>
<organism evidence="5 6">
    <name type="scientific">Pseudoalteromonas rubra</name>
    <dbReference type="NCBI Taxonomy" id="43658"/>
    <lineage>
        <taxon>Bacteria</taxon>
        <taxon>Pseudomonadati</taxon>
        <taxon>Pseudomonadota</taxon>
        <taxon>Gammaproteobacteria</taxon>
        <taxon>Alteromonadales</taxon>
        <taxon>Pseudoalteromonadaceae</taxon>
        <taxon>Pseudoalteromonas</taxon>
    </lineage>
</organism>
<dbReference type="AlphaFoldDB" id="A0A0U2XD69"/>
<name>A0A0U2XD69_9GAMM</name>
<feature type="chain" id="PRO_5006834258" description="Solute-binding protein family 3/N-terminal domain-containing protein" evidence="3">
    <location>
        <begin position="26"/>
        <end position="269"/>
    </location>
</feature>
<evidence type="ECO:0000313" key="5">
    <source>
        <dbReference type="EMBL" id="ALU45796.1"/>
    </source>
</evidence>
<evidence type="ECO:0000256" key="1">
    <source>
        <dbReference type="ARBA" id="ARBA00010333"/>
    </source>
</evidence>
<feature type="signal peptide" evidence="3">
    <location>
        <begin position="1"/>
        <end position="25"/>
    </location>
</feature>
<feature type="domain" description="Solute-binding protein family 3/N-terminal" evidence="4">
    <location>
        <begin position="31"/>
        <end position="249"/>
    </location>
</feature>
<gene>
    <name evidence="5" type="ORF">AT705_22985</name>
</gene>
<dbReference type="InterPro" id="IPR001638">
    <property type="entry name" value="Solute-binding_3/MltF_N"/>
</dbReference>
<accession>A0A0U2XD69</accession>
<dbReference type="PANTHER" id="PTHR35936">
    <property type="entry name" value="MEMBRANE-BOUND LYTIC MUREIN TRANSGLYCOSYLASE F"/>
    <property type="match status" value="1"/>
</dbReference>
<evidence type="ECO:0000256" key="2">
    <source>
        <dbReference type="ARBA" id="ARBA00022729"/>
    </source>
</evidence>
<proteinExistence type="inferred from homology"/>
<evidence type="ECO:0000259" key="4">
    <source>
        <dbReference type="SMART" id="SM00062"/>
    </source>
</evidence>
<dbReference type="RefSeq" id="WP_058798649.1">
    <property type="nucleotide sequence ID" value="NZ_CP013612.1"/>
</dbReference>